<dbReference type="EMBL" id="GACK01008690">
    <property type="protein sequence ID" value="JAA56344.1"/>
    <property type="molecule type" value="mRNA"/>
</dbReference>
<organism evidence="1">
    <name type="scientific">Rhipicephalus pulchellus</name>
    <name type="common">Yellow backed tick</name>
    <name type="synonym">Dermacentor pulchellus</name>
    <dbReference type="NCBI Taxonomy" id="72859"/>
    <lineage>
        <taxon>Eukaryota</taxon>
        <taxon>Metazoa</taxon>
        <taxon>Ecdysozoa</taxon>
        <taxon>Arthropoda</taxon>
        <taxon>Chelicerata</taxon>
        <taxon>Arachnida</taxon>
        <taxon>Acari</taxon>
        <taxon>Parasitiformes</taxon>
        <taxon>Ixodida</taxon>
        <taxon>Ixodoidea</taxon>
        <taxon>Ixodidae</taxon>
        <taxon>Rhipicephalinae</taxon>
        <taxon>Rhipicephalus</taxon>
        <taxon>Rhipicephalus</taxon>
    </lineage>
</organism>
<accession>L7LZR0</accession>
<sequence length="80" mass="9252">MMSSHTYWYSLAFMPTTHSHQPSCFYLCLLTPIGTKSGACLYSHTDHFVCAHIYIHLLLLTHTYTHTLQVKERECTCAKE</sequence>
<proteinExistence type="evidence at transcript level"/>
<reference evidence="1" key="2">
    <citation type="journal article" date="2015" name="J. Proteomics">
        <title>Sexual differences in the sialomes of the zebra tick, Rhipicephalus pulchellus.</title>
        <authorList>
            <person name="Tan A.W."/>
            <person name="Francischetti I.M."/>
            <person name="Slovak M."/>
            <person name="Kini R.M."/>
            <person name="Ribeiro J.M."/>
        </authorList>
    </citation>
    <scope>NUCLEOTIDE SEQUENCE</scope>
    <source>
        <tissue evidence="1">Salivary gland</tissue>
    </source>
</reference>
<evidence type="ECO:0000313" key="1">
    <source>
        <dbReference type="EMBL" id="JAA56344.1"/>
    </source>
</evidence>
<name>L7LZR0_RHIPC</name>
<dbReference type="AlphaFoldDB" id="L7LZR0"/>
<reference evidence="1" key="1">
    <citation type="submission" date="2012-11" db="EMBL/GenBank/DDBJ databases">
        <authorList>
            <person name="Lucero-Rivera Y.E."/>
            <person name="Tovar-Ramirez D."/>
        </authorList>
    </citation>
    <scope>NUCLEOTIDE SEQUENCE</scope>
    <source>
        <tissue evidence="1">Salivary gland</tissue>
    </source>
</reference>
<protein>
    <submittedName>
        <fullName evidence="1">Uncharacterized protein</fullName>
    </submittedName>
</protein>